<gene>
    <name evidence="1" type="ORF">B296_00048645</name>
</gene>
<name>A0A426WZN0_ENSVE</name>
<dbReference type="AlphaFoldDB" id="A0A426WZN0"/>
<proteinExistence type="predicted"/>
<accession>A0A426WZN0</accession>
<sequence length="108" mass="11720">MKLRTTGFLGGSEVRKGFRQLGCLGGGEPAGVDEVFHREVGIWRYGAAYSGGRVHRGGEEEEISKAAGFEQGQEALATDYGAKRSVAAAIVRREKPQRHPYTNNPLCL</sequence>
<comment type="caution">
    <text evidence="1">The sequence shown here is derived from an EMBL/GenBank/DDBJ whole genome shotgun (WGS) entry which is preliminary data.</text>
</comment>
<protein>
    <submittedName>
        <fullName evidence="1">Uncharacterized protein</fullName>
    </submittedName>
</protein>
<dbReference type="EMBL" id="AMZH03031030">
    <property type="protein sequence ID" value="RRT32671.1"/>
    <property type="molecule type" value="Genomic_DNA"/>
</dbReference>
<dbReference type="Proteomes" id="UP000287651">
    <property type="component" value="Unassembled WGS sequence"/>
</dbReference>
<reference evidence="1 2" key="1">
    <citation type="journal article" date="2014" name="Agronomy (Basel)">
        <title>A Draft Genome Sequence for Ensete ventricosum, the Drought-Tolerant Tree Against Hunger.</title>
        <authorList>
            <person name="Harrison J."/>
            <person name="Moore K.A."/>
            <person name="Paszkiewicz K."/>
            <person name="Jones T."/>
            <person name="Grant M."/>
            <person name="Ambacheew D."/>
            <person name="Muzemil S."/>
            <person name="Studholme D.J."/>
        </authorList>
    </citation>
    <scope>NUCLEOTIDE SEQUENCE [LARGE SCALE GENOMIC DNA]</scope>
</reference>
<evidence type="ECO:0000313" key="1">
    <source>
        <dbReference type="EMBL" id="RRT32671.1"/>
    </source>
</evidence>
<organism evidence="1 2">
    <name type="scientific">Ensete ventricosum</name>
    <name type="common">Abyssinian banana</name>
    <name type="synonym">Musa ensete</name>
    <dbReference type="NCBI Taxonomy" id="4639"/>
    <lineage>
        <taxon>Eukaryota</taxon>
        <taxon>Viridiplantae</taxon>
        <taxon>Streptophyta</taxon>
        <taxon>Embryophyta</taxon>
        <taxon>Tracheophyta</taxon>
        <taxon>Spermatophyta</taxon>
        <taxon>Magnoliopsida</taxon>
        <taxon>Liliopsida</taxon>
        <taxon>Zingiberales</taxon>
        <taxon>Musaceae</taxon>
        <taxon>Ensete</taxon>
    </lineage>
</organism>
<evidence type="ECO:0000313" key="2">
    <source>
        <dbReference type="Proteomes" id="UP000287651"/>
    </source>
</evidence>